<evidence type="ECO:0000313" key="1">
    <source>
        <dbReference type="EMBL" id="QLY40655.1"/>
    </source>
</evidence>
<sequence length="399" mass="47772">MNNKKLERERELLVQRFKQGFKIATGSSKIGHINDNLFYPLLEEERKQLEDGDGDELSWKTSRVNSSACLLLNTFTPMRQGNSLSINNLGVFNSYRLEDKLQVLNGSVRKANIDMVISNNETVVYIESKFIELFYYDKKHQLSESYFSEDKYPTKDIYQASKQLFNLYNYFDGNQLIKHAIGIYRDCLDNKEKYLNKKVKLLNLAWELHDTTYKYEDSFRLQLRAIKEATMFTSMFNKLMKKAFKKIGVDFEFIYMNYYDFIHHHTDIGMYSIELLNYLDKRYFFYHKRKENMEDKIDYIKSCIENDLSMDDLEDFLDKFKIINVQEIYQIDEISYKEEYMMLSDVIVLVGPHIINFPKNYDPTNVNEFLHIVSPLFYNRYTIIYLSKDLPRIKHYLIN</sequence>
<dbReference type="EMBL" id="CP051151">
    <property type="protein sequence ID" value="QLY40655.1"/>
    <property type="molecule type" value="Genomic_DNA"/>
</dbReference>
<organism evidence="1 2">
    <name type="scientific">Hujiaoplasma nucleasis</name>
    <dbReference type="NCBI Taxonomy" id="2725268"/>
    <lineage>
        <taxon>Bacteria</taxon>
        <taxon>Bacillati</taxon>
        <taxon>Mycoplasmatota</taxon>
        <taxon>Mollicutes</taxon>
        <taxon>Candidatus Izemoplasmatales</taxon>
        <taxon>Hujiaoplasmataceae</taxon>
        <taxon>Hujiaoplasma</taxon>
    </lineage>
</organism>
<protein>
    <submittedName>
        <fullName evidence="1">Uncharacterized protein</fullName>
    </submittedName>
</protein>
<dbReference type="RefSeq" id="WP_312031502.1">
    <property type="nucleotide sequence ID" value="NZ_CP051151.1"/>
</dbReference>
<dbReference type="InterPro" id="IPR054333">
    <property type="entry name" value="REase-ARP-assoc"/>
</dbReference>
<accession>A0A7L6N6N5</accession>
<dbReference type="KEGG" id="tbk:HF295_07270"/>
<gene>
    <name evidence="1" type="ORF">HF295_07270</name>
</gene>
<reference evidence="1 2" key="1">
    <citation type="submission" date="2020-04" db="EMBL/GenBank/DDBJ databases">
        <authorList>
            <person name="Zheng R.K."/>
            <person name="Sun C.M."/>
        </authorList>
    </citation>
    <scope>NUCLEOTIDE SEQUENCE [LARGE SCALE GENOMIC DNA]</scope>
    <source>
        <strain evidence="2">zrk29</strain>
    </source>
</reference>
<evidence type="ECO:0000313" key="2">
    <source>
        <dbReference type="Proteomes" id="UP000512167"/>
    </source>
</evidence>
<keyword evidence="2" id="KW-1185">Reference proteome</keyword>
<proteinExistence type="predicted"/>
<name>A0A7L6N6N5_9MOLU</name>
<dbReference type="Pfam" id="PF22558">
    <property type="entry name" value="REase-ARP"/>
    <property type="match status" value="1"/>
</dbReference>
<dbReference type="AlphaFoldDB" id="A0A7L6N6N5"/>
<dbReference type="Proteomes" id="UP000512167">
    <property type="component" value="Chromosome"/>
</dbReference>